<sequence length="296" mass="33534">MNNKKAMTLAEVLFVFMIIGIIATIAIVTVKPWDKACKYSYSRMFHSLRLAFYNSMLTQPEFPKTSTKFCELIAEYINTPTNGTNCSQSRDLTNNPRLFPEDKIQINTSNASRIWIGSNSGKPFEHKETETSGYNSTTKYYLVYVDLNGNKGPNTAKWDENRLSDIVAFAVTDGLAVIPLGHPEVDNRYLYAHIIYPQVDEDEPDGNVSDNMTYYEAKRKAWGSNVNSSDNMTLNIQNDLPKDSYFKLSTTPNSMSPYFPEADTYSDFFPVTPAVDTENGCTEVSSPCYVDIYEYH</sequence>
<reference evidence="2" key="1">
    <citation type="submission" date="2020-10" db="EMBL/GenBank/DDBJ databases">
        <authorList>
            <person name="Gilroy R."/>
        </authorList>
    </citation>
    <scope>NUCLEOTIDE SEQUENCE</scope>
    <source>
        <strain evidence="2">6276</strain>
    </source>
</reference>
<protein>
    <recommendedName>
        <fullName evidence="4">Type II secretion system protein</fullName>
    </recommendedName>
</protein>
<keyword evidence="1" id="KW-0472">Membrane</keyword>
<feature type="transmembrane region" description="Helical" evidence="1">
    <location>
        <begin position="12"/>
        <end position="33"/>
    </location>
</feature>
<name>A0A9D1JMZ0_9BACT</name>
<gene>
    <name evidence="2" type="ORF">IAC10_03400</name>
</gene>
<evidence type="ECO:0000256" key="1">
    <source>
        <dbReference type="SAM" id="Phobius"/>
    </source>
</evidence>
<evidence type="ECO:0000313" key="3">
    <source>
        <dbReference type="Proteomes" id="UP000823928"/>
    </source>
</evidence>
<dbReference type="EMBL" id="DVIU01000074">
    <property type="protein sequence ID" value="HIS35660.1"/>
    <property type="molecule type" value="Genomic_DNA"/>
</dbReference>
<proteinExistence type="predicted"/>
<evidence type="ECO:0008006" key="4">
    <source>
        <dbReference type="Google" id="ProtNLM"/>
    </source>
</evidence>
<accession>A0A9D1JMZ0</accession>
<dbReference type="InterPro" id="IPR045584">
    <property type="entry name" value="Pilin-like"/>
</dbReference>
<evidence type="ECO:0000313" key="2">
    <source>
        <dbReference type="EMBL" id="HIS35660.1"/>
    </source>
</evidence>
<keyword evidence="1" id="KW-0812">Transmembrane</keyword>
<organism evidence="2 3">
    <name type="scientific">Candidatus Scatousia excrementigallinarum</name>
    <dbReference type="NCBI Taxonomy" id="2840935"/>
    <lineage>
        <taxon>Bacteria</taxon>
        <taxon>Candidatus Scatousia</taxon>
    </lineage>
</organism>
<dbReference type="AlphaFoldDB" id="A0A9D1JMZ0"/>
<reference evidence="2" key="2">
    <citation type="journal article" date="2021" name="PeerJ">
        <title>Extensive microbial diversity within the chicken gut microbiome revealed by metagenomics and culture.</title>
        <authorList>
            <person name="Gilroy R."/>
            <person name="Ravi A."/>
            <person name="Getino M."/>
            <person name="Pursley I."/>
            <person name="Horton D.L."/>
            <person name="Alikhan N.F."/>
            <person name="Baker D."/>
            <person name="Gharbi K."/>
            <person name="Hall N."/>
            <person name="Watson M."/>
            <person name="Adriaenssens E.M."/>
            <person name="Foster-Nyarko E."/>
            <person name="Jarju S."/>
            <person name="Secka A."/>
            <person name="Antonio M."/>
            <person name="Oren A."/>
            <person name="Chaudhuri R.R."/>
            <person name="La Ragione R."/>
            <person name="Hildebrand F."/>
            <person name="Pallen M.J."/>
        </authorList>
    </citation>
    <scope>NUCLEOTIDE SEQUENCE</scope>
    <source>
        <strain evidence="2">6276</strain>
    </source>
</reference>
<dbReference type="Proteomes" id="UP000823928">
    <property type="component" value="Unassembled WGS sequence"/>
</dbReference>
<keyword evidence="1" id="KW-1133">Transmembrane helix</keyword>
<comment type="caution">
    <text evidence="2">The sequence shown here is derived from an EMBL/GenBank/DDBJ whole genome shotgun (WGS) entry which is preliminary data.</text>
</comment>
<dbReference type="SUPFAM" id="SSF54523">
    <property type="entry name" value="Pili subunits"/>
    <property type="match status" value="1"/>
</dbReference>